<evidence type="ECO:0000313" key="2">
    <source>
        <dbReference type="Proteomes" id="UP000770717"/>
    </source>
</evidence>
<protein>
    <submittedName>
        <fullName evidence="1">Uncharacterized protein</fullName>
    </submittedName>
</protein>
<dbReference type="Proteomes" id="UP000770717">
    <property type="component" value="Unassembled WGS sequence"/>
</dbReference>
<reference evidence="1" key="1">
    <citation type="thesis" date="2020" institute="ProQuest LLC" country="789 East Eisenhower Parkway, Ann Arbor, MI, USA">
        <title>Comparative Genomics and Chromosome Evolution.</title>
        <authorList>
            <person name="Mudd A.B."/>
        </authorList>
    </citation>
    <scope>NUCLEOTIDE SEQUENCE</scope>
    <source>
        <strain evidence="1">HN-11 Male</strain>
        <tissue evidence="1">Kidney and liver</tissue>
    </source>
</reference>
<dbReference type="EMBL" id="WNTK01073099">
    <property type="protein sequence ID" value="KAG9460404.1"/>
    <property type="molecule type" value="Genomic_DNA"/>
</dbReference>
<organism evidence="1 2">
    <name type="scientific">Eleutherodactylus coqui</name>
    <name type="common">Puerto Rican coqui</name>
    <dbReference type="NCBI Taxonomy" id="57060"/>
    <lineage>
        <taxon>Eukaryota</taxon>
        <taxon>Metazoa</taxon>
        <taxon>Chordata</taxon>
        <taxon>Craniata</taxon>
        <taxon>Vertebrata</taxon>
        <taxon>Euteleostomi</taxon>
        <taxon>Amphibia</taxon>
        <taxon>Batrachia</taxon>
        <taxon>Anura</taxon>
        <taxon>Neobatrachia</taxon>
        <taxon>Hyloidea</taxon>
        <taxon>Eleutherodactylidae</taxon>
        <taxon>Eleutherodactylinae</taxon>
        <taxon>Eleutherodactylus</taxon>
        <taxon>Eleutherodactylus</taxon>
    </lineage>
</organism>
<dbReference type="AlphaFoldDB" id="A0A8J6E547"/>
<name>A0A8J6E547_ELECQ</name>
<gene>
    <name evidence="1" type="ORF">GDO78_022026</name>
</gene>
<proteinExistence type="predicted"/>
<keyword evidence="2" id="KW-1185">Reference proteome</keyword>
<comment type="caution">
    <text evidence="1">The sequence shown here is derived from an EMBL/GenBank/DDBJ whole genome shotgun (WGS) entry which is preliminary data.</text>
</comment>
<accession>A0A8J6E547</accession>
<evidence type="ECO:0000313" key="1">
    <source>
        <dbReference type="EMBL" id="KAG9460404.1"/>
    </source>
</evidence>
<sequence>MVMDGANVVCDNECAILIADRYWCMTDIIQCGVFKWVSLTLQHGYISLRRWSVQEIRSPRTFQLRRPIPPSVYS</sequence>